<dbReference type="SMART" id="SM01045">
    <property type="entry name" value="BURP"/>
    <property type="match status" value="1"/>
</dbReference>
<accession>A0AAX6F208</accession>
<feature type="domain" description="BURP" evidence="2">
    <location>
        <begin position="199"/>
        <end position="427"/>
    </location>
</feature>
<evidence type="ECO:0000313" key="3">
    <source>
        <dbReference type="EMBL" id="KAJ6810366.1"/>
    </source>
</evidence>
<dbReference type="InterPro" id="IPR044816">
    <property type="entry name" value="BURP"/>
</dbReference>
<gene>
    <name evidence="3" type="ORF">M6B38_159100</name>
</gene>
<dbReference type="AlphaFoldDB" id="A0AAX6F208"/>
<dbReference type="PANTHER" id="PTHR31236:SF2">
    <property type="entry name" value="BURP DOMAIN PROTEIN RD22"/>
    <property type="match status" value="1"/>
</dbReference>
<feature type="chain" id="PRO_5043892802" evidence="1">
    <location>
        <begin position="18"/>
        <end position="427"/>
    </location>
</feature>
<dbReference type="PANTHER" id="PTHR31236">
    <property type="entry name" value="BURP DOMAIN PROTEIN USPL1-LIKE"/>
    <property type="match status" value="1"/>
</dbReference>
<name>A0AAX6F208_IRIPA</name>
<protein>
    <submittedName>
        <fullName evidence="3">BURP domain-containing protein 3 isoform X1</fullName>
    </submittedName>
</protein>
<evidence type="ECO:0000259" key="2">
    <source>
        <dbReference type="PROSITE" id="PS51277"/>
    </source>
</evidence>
<dbReference type="Proteomes" id="UP001140949">
    <property type="component" value="Unassembled WGS sequence"/>
</dbReference>
<keyword evidence="4" id="KW-1185">Reference proteome</keyword>
<feature type="signal peptide" evidence="1">
    <location>
        <begin position="1"/>
        <end position="17"/>
    </location>
</feature>
<dbReference type="PROSITE" id="PS51277">
    <property type="entry name" value="BURP"/>
    <property type="match status" value="1"/>
</dbReference>
<dbReference type="Pfam" id="PF03181">
    <property type="entry name" value="BURP"/>
    <property type="match status" value="1"/>
</dbReference>
<keyword evidence="1" id="KW-0732">Signal</keyword>
<evidence type="ECO:0000313" key="4">
    <source>
        <dbReference type="Proteomes" id="UP001140949"/>
    </source>
</evidence>
<dbReference type="EMBL" id="JANAVB010032616">
    <property type="protein sequence ID" value="KAJ6810366.1"/>
    <property type="molecule type" value="Genomic_DNA"/>
</dbReference>
<sequence length="427" mass="44466">MACFLLLSFLLIAVAAAAGHAALPAEDYWNKAFPNTPMPSAIQDLCQHDAYVDEKGTAVNVGKGGVSVNTGKGTTVNVGKGGVHVNAGKGKPGGTTVNVGHGGVGVYTGKGKPGGTGVNVGHGGVGVHTGKGGTNVNVGHGGVGVHTGKGGTNVNVGHGGVRVNVPPKKKPVIVNVSPFIYRYAATETQVHGDPTTTLFFLEKDMRPGTKMTLHFTRTTSGAPFVPRRVANSVPFSSSKLPEILDHFSIQPNTAEADAVENTLHECEEPALDGESKFCATSLESMVELSTSSLGTRDVQAVSTTVANEGTPKQVYTIAAGGVQSLPGSKLVVCHAQPYAYAVFYCHSTPTTKAYKVALEGKDGSKVETVAVCHTDTAKWKPEARCLPDAQCEARQCPSLPLPSPGSSGLVPQEVEVVNHHFHLYRMQ</sequence>
<reference evidence="3" key="1">
    <citation type="journal article" date="2023" name="GigaByte">
        <title>Genome assembly of the bearded iris, Iris pallida Lam.</title>
        <authorList>
            <person name="Bruccoleri R.E."/>
            <person name="Oakeley E.J."/>
            <person name="Faust A.M.E."/>
            <person name="Altorfer M."/>
            <person name="Dessus-Babus S."/>
            <person name="Burckhardt D."/>
            <person name="Oertli M."/>
            <person name="Naumann U."/>
            <person name="Petersen F."/>
            <person name="Wong J."/>
        </authorList>
    </citation>
    <scope>NUCLEOTIDE SEQUENCE</scope>
    <source>
        <strain evidence="3">GSM-AAB239-AS_SAM_17_03QT</strain>
    </source>
</reference>
<dbReference type="InterPro" id="IPR004873">
    <property type="entry name" value="BURP_dom"/>
</dbReference>
<proteinExistence type="predicted"/>
<evidence type="ECO:0000256" key="1">
    <source>
        <dbReference type="SAM" id="SignalP"/>
    </source>
</evidence>
<organism evidence="3 4">
    <name type="scientific">Iris pallida</name>
    <name type="common">Sweet iris</name>
    <dbReference type="NCBI Taxonomy" id="29817"/>
    <lineage>
        <taxon>Eukaryota</taxon>
        <taxon>Viridiplantae</taxon>
        <taxon>Streptophyta</taxon>
        <taxon>Embryophyta</taxon>
        <taxon>Tracheophyta</taxon>
        <taxon>Spermatophyta</taxon>
        <taxon>Magnoliopsida</taxon>
        <taxon>Liliopsida</taxon>
        <taxon>Asparagales</taxon>
        <taxon>Iridaceae</taxon>
        <taxon>Iridoideae</taxon>
        <taxon>Irideae</taxon>
        <taxon>Iris</taxon>
    </lineage>
</organism>
<reference evidence="3" key="2">
    <citation type="submission" date="2023-04" db="EMBL/GenBank/DDBJ databases">
        <authorList>
            <person name="Bruccoleri R.E."/>
            <person name="Oakeley E.J."/>
            <person name="Faust A.-M."/>
            <person name="Dessus-Babus S."/>
            <person name="Altorfer M."/>
            <person name="Burckhardt D."/>
            <person name="Oertli M."/>
            <person name="Naumann U."/>
            <person name="Petersen F."/>
            <person name="Wong J."/>
        </authorList>
    </citation>
    <scope>NUCLEOTIDE SEQUENCE</scope>
    <source>
        <strain evidence="3">GSM-AAB239-AS_SAM_17_03QT</strain>
        <tissue evidence="3">Leaf</tissue>
    </source>
</reference>
<comment type="caution">
    <text evidence="3">The sequence shown here is derived from an EMBL/GenBank/DDBJ whole genome shotgun (WGS) entry which is preliminary data.</text>
</comment>